<dbReference type="Gene3D" id="3.30.70.330">
    <property type="match status" value="1"/>
</dbReference>
<dbReference type="PROSITE" id="PS50181">
    <property type="entry name" value="FBOX"/>
    <property type="match status" value="1"/>
</dbReference>
<evidence type="ECO:0000256" key="1">
    <source>
        <dbReference type="ARBA" id="ARBA00022786"/>
    </source>
</evidence>
<dbReference type="SMART" id="SM00256">
    <property type="entry name" value="FBOX"/>
    <property type="match status" value="1"/>
</dbReference>
<proteinExistence type="predicted"/>
<dbReference type="Pfam" id="PF00646">
    <property type="entry name" value="F-box"/>
    <property type="match status" value="1"/>
</dbReference>
<name>A0AAW2EAC0_9HYME</name>
<dbReference type="SUPFAM" id="SSF52047">
    <property type="entry name" value="RNI-like"/>
    <property type="match status" value="1"/>
</dbReference>
<sequence length="628" mass="71141">MDDTLELNYAQVLRHISAAVSDDFICAAMIDGVPIRKLFISNLAERTTFKDLTNYFSTYGNVDSCYLRRNQGKSNYAFVTFSKVEDAISAMYAGNKRRIRLHNRYLRVMAADSWHQPDSIEQKFCATGKETDKPSEKKSTMEEEQDLQNESENVSIHILNDDCLRHIFRFLPIIDRVRIEIVCKRWRDLSQDSWHMMKTLDLSPSTWGFTHTHSINTALLRKILLKCGKFLTGINLNDPSHYLGQSTLTIIGKLCPNLTNVDITALTVCASGIRTLASNCKNITKFYFGPSTYCCDNELKYLFKQNENLEYLGITRNNIGGKCLLCLSPKTMHTIILDRCDYLQDNPLSIALKSLENLRHLTINDCVGIATHTMETIGKHCQNLKTLEFSGDFPSAQTADMFHLTHLVNLQVLKLTHNFKVSDEFLAHLVQHCQQLTNVDITGCFNVSDVGLTAIATLSKLEKLVISYIHEITDDGLKNVCGLKELECRKCSFSDRGVMALIMTSPQLQLLDISGCKNIQYATLRAANSVCSTRTNNIVLKIVVGGTAMKESIIKEITQDSPLLHIVNVDLSDISSASEICLLDDLDSWYDGNSDYTDFSDYIEFSDFLDEEFKDYYMHNPTNYCKDD</sequence>
<reference evidence="7 8" key="1">
    <citation type="submission" date="2023-03" db="EMBL/GenBank/DDBJ databases">
        <title>High recombination rates correlate with genetic variation in Cardiocondyla obscurior ants.</title>
        <authorList>
            <person name="Errbii M."/>
        </authorList>
    </citation>
    <scope>NUCLEOTIDE SEQUENCE [LARGE SCALE GENOMIC DNA]</scope>
    <source>
        <strain evidence="7">Alpha-2009</strain>
        <tissue evidence="7">Whole body</tissue>
    </source>
</reference>
<gene>
    <name evidence="7" type="ORF">PUN28_019201</name>
</gene>
<dbReference type="SUPFAM" id="SSF81383">
    <property type="entry name" value="F-box domain"/>
    <property type="match status" value="1"/>
</dbReference>
<evidence type="ECO:0000313" key="7">
    <source>
        <dbReference type="EMBL" id="KAL0100648.1"/>
    </source>
</evidence>
<dbReference type="EMBL" id="JADYXP020000025">
    <property type="protein sequence ID" value="KAL0100648.1"/>
    <property type="molecule type" value="Genomic_DNA"/>
</dbReference>
<dbReference type="GO" id="GO:0003723">
    <property type="term" value="F:RNA binding"/>
    <property type="evidence" value="ECO:0007669"/>
    <property type="project" value="UniProtKB-UniRule"/>
</dbReference>
<dbReference type="InterPro" id="IPR006553">
    <property type="entry name" value="Leu-rich_rpt_Cys-con_subtyp"/>
</dbReference>
<dbReference type="SMART" id="SM00367">
    <property type="entry name" value="LRR_CC"/>
    <property type="match status" value="6"/>
</dbReference>
<dbReference type="CDD" id="cd00590">
    <property type="entry name" value="RRM_SF"/>
    <property type="match status" value="1"/>
</dbReference>
<evidence type="ECO:0000259" key="5">
    <source>
        <dbReference type="PROSITE" id="PS50102"/>
    </source>
</evidence>
<dbReference type="InterPro" id="IPR032675">
    <property type="entry name" value="LRR_dom_sf"/>
</dbReference>
<dbReference type="InterPro" id="IPR035979">
    <property type="entry name" value="RBD_domain_sf"/>
</dbReference>
<organism evidence="7 8">
    <name type="scientific">Cardiocondyla obscurior</name>
    <dbReference type="NCBI Taxonomy" id="286306"/>
    <lineage>
        <taxon>Eukaryota</taxon>
        <taxon>Metazoa</taxon>
        <taxon>Ecdysozoa</taxon>
        <taxon>Arthropoda</taxon>
        <taxon>Hexapoda</taxon>
        <taxon>Insecta</taxon>
        <taxon>Pterygota</taxon>
        <taxon>Neoptera</taxon>
        <taxon>Endopterygota</taxon>
        <taxon>Hymenoptera</taxon>
        <taxon>Apocrita</taxon>
        <taxon>Aculeata</taxon>
        <taxon>Formicoidea</taxon>
        <taxon>Formicidae</taxon>
        <taxon>Myrmicinae</taxon>
        <taxon>Cardiocondyla</taxon>
    </lineage>
</organism>
<feature type="region of interest" description="Disordered" evidence="4">
    <location>
        <begin position="127"/>
        <end position="149"/>
    </location>
</feature>
<dbReference type="Proteomes" id="UP001430953">
    <property type="component" value="Unassembled WGS sequence"/>
</dbReference>
<evidence type="ECO:0000259" key="6">
    <source>
        <dbReference type="PROSITE" id="PS50181"/>
    </source>
</evidence>
<evidence type="ECO:0000256" key="4">
    <source>
        <dbReference type="SAM" id="MobiDB-lite"/>
    </source>
</evidence>
<feature type="domain" description="F-box" evidence="6">
    <location>
        <begin position="153"/>
        <end position="200"/>
    </location>
</feature>
<dbReference type="SUPFAM" id="SSF54928">
    <property type="entry name" value="RNA-binding domain, RBD"/>
    <property type="match status" value="1"/>
</dbReference>
<dbReference type="InterPro" id="IPR000504">
    <property type="entry name" value="RRM_dom"/>
</dbReference>
<dbReference type="Gene3D" id="3.80.10.10">
    <property type="entry name" value="Ribonuclease Inhibitor"/>
    <property type="match status" value="2"/>
</dbReference>
<comment type="caution">
    <text evidence="7">The sequence shown here is derived from an EMBL/GenBank/DDBJ whole genome shotgun (WGS) entry which is preliminary data.</text>
</comment>
<dbReference type="PANTHER" id="PTHR13318">
    <property type="entry name" value="PARTNER OF PAIRED, ISOFORM B-RELATED"/>
    <property type="match status" value="1"/>
</dbReference>
<keyword evidence="1" id="KW-0833">Ubl conjugation pathway</keyword>
<evidence type="ECO:0008006" key="9">
    <source>
        <dbReference type="Google" id="ProtNLM"/>
    </source>
</evidence>
<dbReference type="InterPro" id="IPR057207">
    <property type="entry name" value="FBXL15_LRR"/>
</dbReference>
<dbReference type="SMART" id="SM00360">
    <property type="entry name" value="RRM"/>
    <property type="match status" value="1"/>
</dbReference>
<evidence type="ECO:0000256" key="3">
    <source>
        <dbReference type="PROSITE-ProRule" id="PRU00176"/>
    </source>
</evidence>
<feature type="compositionally biased region" description="Basic and acidic residues" evidence="4">
    <location>
        <begin position="129"/>
        <end position="141"/>
    </location>
</feature>
<accession>A0AAW2EAC0</accession>
<dbReference type="AlphaFoldDB" id="A0AAW2EAC0"/>
<dbReference type="Pfam" id="PF25372">
    <property type="entry name" value="DUF7885"/>
    <property type="match status" value="1"/>
</dbReference>
<keyword evidence="8" id="KW-1185">Reference proteome</keyword>
<evidence type="ECO:0000256" key="2">
    <source>
        <dbReference type="ARBA" id="ARBA00022884"/>
    </source>
</evidence>
<dbReference type="GO" id="GO:0031146">
    <property type="term" value="P:SCF-dependent proteasomal ubiquitin-dependent protein catabolic process"/>
    <property type="evidence" value="ECO:0007669"/>
    <property type="project" value="TreeGrafter"/>
</dbReference>
<keyword evidence="2 3" id="KW-0694">RNA-binding</keyword>
<dbReference type="PROSITE" id="PS50102">
    <property type="entry name" value="RRM"/>
    <property type="match status" value="1"/>
</dbReference>
<dbReference type="InterPro" id="IPR036047">
    <property type="entry name" value="F-box-like_dom_sf"/>
</dbReference>
<dbReference type="InterPro" id="IPR012677">
    <property type="entry name" value="Nucleotide-bd_a/b_plait_sf"/>
</dbReference>
<evidence type="ECO:0000313" key="8">
    <source>
        <dbReference type="Proteomes" id="UP001430953"/>
    </source>
</evidence>
<feature type="domain" description="RRM" evidence="5">
    <location>
        <begin position="36"/>
        <end position="113"/>
    </location>
</feature>
<dbReference type="Pfam" id="PF00076">
    <property type="entry name" value="RRM_1"/>
    <property type="match status" value="1"/>
</dbReference>
<dbReference type="InterPro" id="IPR001810">
    <property type="entry name" value="F-box_dom"/>
</dbReference>
<dbReference type="GO" id="GO:0019005">
    <property type="term" value="C:SCF ubiquitin ligase complex"/>
    <property type="evidence" value="ECO:0007669"/>
    <property type="project" value="TreeGrafter"/>
</dbReference>
<protein>
    <recommendedName>
        <fullName evidence="9">RNA-binding protein EEED8.10</fullName>
    </recommendedName>
</protein>